<dbReference type="GO" id="GO:0005576">
    <property type="term" value="C:extracellular region"/>
    <property type="evidence" value="ECO:0007669"/>
    <property type="project" value="UniProtKB-SubCell"/>
</dbReference>
<accession>A0A8A4TSN4</accession>
<feature type="domain" description="Gp5/Type VI secretion system Vgr protein OB-fold" evidence="4">
    <location>
        <begin position="387"/>
        <end position="452"/>
    </location>
</feature>
<evidence type="ECO:0000313" key="7">
    <source>
        <dbReference type="Proteomes" id="UP000663929"/>
    </source>
</evidence>
<dbReference type="Proteomes" id="UP000663929">
    <property type="component" value="Chromosome"/>
</dbReference>
<sequence>MTSLANRERDIFWEGPGGDEVVVLKAKIREAISELYVIEADIKSEQRDLKFEDMIHANARIVLMCGEELTDRRVFSGIITGFAQARTSHGDVGTTSDPAFLYQVEIRPDLWLATKKTYSKVFQDKTSKDIVGECLDELGIAHRWELQSTPPTRDYCLQYEESSYAFVSRLMEEDGICFYFDHDQQQVVFANHAGGHDDCKPNPKAKYMEDDDLKQGFGAKEHIQDFHYREVLSTGNFTLNDYHHETSQTGLMDSETASAPPFFSKLEVYEHTQNYKVSGNVSYYKPLRKEAEESINKVGKGMASCRSFEVGHVFEMTDHYRDDFNAKWLLTSCHISLEQGHYVVHFTCFPIKLNFRPERKTKAPRVYGIQTATVTGPPGAEVYLDDLGRCKIQFHWDREGQKNDRSSIWVRVSNGYAGKDYGIQWIPRVGHEVLVAFLNGMPDHPMVVGRVYNDFNKCPLGPDKKYQNIIKTIKDNHIMFDDEDGKEMIDIRAQKDMNTLVLNNKTITVNNDMTTTVHHDKTIVVDNDMSTTVHHDKFVVVDNNSHEVVQKTKTVDVIDEDYGEYTGRDKVITVQNEHHRMVLDGNEEITICTGNRTTNVNTGDETQNVLTGNRTVNVNTGSNTLNVLTGSHTVNVNTGDMTTTVATGNMGFSAPAKNASFAAGQGVTITGGQTLTAIGNQQVSISGAKVSITATQELTLGVGANTITIKPSGVEVGGVKITSAAIGLHEISGALVKLN</sequence>
<gene>
    <name evidence="6" type="primary">tssI</name>
    <name evidence="6" type="ORF">J3U87_06305</name>
</gene>
<proteinExistence type="inferred from homology"/>
<dbReference type="InterPro" id="IPR017847">
    <property type="entry name" value="T6SS_RhsGE_Vgr_subset"/>
</dbReference>
<dbReference type="Pfam" id="PF22178">
    <property type="entry name" value="Gp5_trimer_C"/>
    <property type="match status" value="1"/>
</dbReference>
<dbReference type="Gene3D" id="2.40.50.230">
    <property type="entry name" value="Gp5 N-terminal domain"/>
    <property type="match status" value="1"/>
</dbReference>
<comment type="subcellular location">
    <subcellularLocation>
        <location evidence="1">Secreted</location>
    </subcellularLocation>
</comment>
<protein>
    <submittedName>
        <fullName evidence="6">Type VI secretion system tip protein VgrG</fullName>
    </submittedName>
</protein>
<dbReference type="InterPro" id="IPR054030">
    <property type="entry name" value="Gp5_Vgr_C"/>
</dbReference>
<dbReference type="RefSeq" id="WP_237382178.1">
    <property type="nucleotide sequence ID" value="NZ_CP071793.1"/>
</dbReference>
<evidence type="ECO:0000256" key="3">
    <source>
        <dbReference type="ARBA" id="ARBA00022525"/>
    </source>
</evidence>
<dbReference type="InterPro" id="IPR006531">
    <property type="entry name" value="Gp5/Vgr_OB"/>
</dbReference>
<evidence type="ECO:0000256" key="2">
    <source>
        <dbReference type="ARBA" id="ARBA00005558"/>
    </source>
</evidence>
<evidence type="ECO:0000259" key="5">
    <source>
        <dbReference type="Pfam" id="PF22178"/>
    </source>
</evidence>
<keyword evidence="3" id="KW-0964">Secreted</keyword>
<evidence type="ECO:0000259" key="4">
    <source>
        <dbReference type="Pfam" id="PF04717"/>
    </source>
</evidence>
<keyword evidence="7" id="KW-1185">Reference proteome</keyword>
<dbReference type="InterPro" id="IPR006533">
    <property type="entry name" value="T6SS_Vgr_RhsGE"/>
</dbReference>
<dbReference type="SUPFAM" id="SSF69349">
    <property type="entry name" value="Phage fibre proteins"/>
    <property type="match status" value="1"/>
</dbReference>
<dbReference type="SUPFAM" id="SSF69279">
    <property type="entry name" value="Phage tail proteins"/>
    <property type="match status" value="2"/>
</dbReference>
<dbReference type="PANTHER" id="PTHR32305:SF15">
    <property type="entry name" value="PROTEIN RHSA-RELATED"/>
    <property type="match status" value="1"/>
</dbReference>
<feature type="domain" description="Gp5/Type VI secretion system Vgr C-terminal trimerisation" evidence="5">
    <location>
        <begin position="476"/>
        <end position="559"/>
    </location>
</feature>
<dbReference type="NCBIfam" id="TIGR01646">
    <property type="entry name" value="vgr_GE"/>
    <property type="match status" value="1"/>
</dbReference>
<dbReference type="Gene3D" id="3.55.50.10">
    <property type="entry name" value="Baseplate protein-like domains"/>
    <property type="match status" value="1"/>
</dbReference>
<dbReference type="InterPro" id="IPR037026">
    <property type="entry name" value="Vgr_OB-fold_dom_sf"/>
</dbReference>
<evidence type="ECO:0000313" key="6">
    <source>
        <dbReference type="EMBL" id="QTD52068.1"/>
    </source>
</evidence>
<dbReference type="EMBL" id="CP071793">
    <property type="protein sequence ID" value="QTD52068.1"/>
    <property type="molecule type" value="Genomic_DNA"/>
</dbReference>
<dbReference type="KEGG" id="scor:J3U87_06305"/>
<comment type="similarity">
    <text evidence="2">Belongs to the VgrG protein family.</text>
</comment>
<dbReference type="PANTHER" id="PTHR32305">
    <property type="match status" value="1"/>
</dbReference>
<dbReference type="AlphaFoldDB" id="A0A8A4TSN4"/>
<evidence type="ECO:0000256" key="1">
    <source>
        <dbReference type="ARBA" id="ARBA00004613"/>
    </source>
</evidence>
<dbReference type="Pfam" id="PF05954">
    <property type="entry name" value="Phage_GPD"/>
    <property type="match status" value="1"/>
</dbReference>
<dbReference type="InterPro" id="IPR050708">
    <property type="entry name" value="T6SS_VgrG/RHS"/>
</dbReference>
<name>A0A8A4TSN4_SULCO</name>
<dbReference type="Pfam" id="PF04717">
    <property type="entry name" value="Phage_base_V"/>
    <property type="match status" value="1"/>
</dbReference>
<dbReference type="SUPFAM" id="SSF69255">
    <property type="entry name" value="gp5 N-terminal domain-like"/>
    <property type="match status" value="1"/>
</dbReference>
<dbReference type="NCBIfam" id="TIGR03361">
    <property type="entry name" value="VI_Rhs_Vgr"/>
    <property type="match status" value="1"/>
</dbReference>
<dbReference type="Gene3D" id="2.30.110.50">
    <property type="match status" value="1"/>
</dbReference>
<dbReference type="Gene3D" id="4.10.220.110">
    <property type="match status" value="1"/>
</dbReference>
<reference evidence="6" key="1">
    <citation type="submission" date="2021-03" db="EMBL/GenBank/DDBJ databases">
        <title>Acanthopleuribacteraceae sp. M133.</title>
        <authorList>
            <person name="Wang G."/>
        </authorList>
    </citation>
    <scope>NUCLEOTIDE SEQUENCE</scope>
    <source>
        <strain evidence="6">M133</strain>
    </source>
</reference>
<organism evidence="6 7">
    <name type="scientific">Sulfidibacter corallicola</name>
    <dbReference type="NCBI Taxonomy" id="2818388"/>
    <lineage>
        <taxon>Bacteria</taxon>
        <taxon>Pseudomonadati</taxon>
        <taxon>Acidobacteriota</taxon>
        <taxon>Holophagae</taxon>
        <taxon>Acanthopleuribacterales</taxon>
        <taxon>Acanthopleuribacteraceae</taxon>
        <taxon>Sulfidibacter</taxon>
    </lineage>
</organism>